<sequence>MRGTPVLEADRIHQLDGIRGFALFGILLVNMPTFLHPVLFLPANGLAFEHSTLDEWIRLFFDMFVQTKFYTIFSFLFGAGFYLFMNRAEQKGLPMNAMFLRRISVLFLLGVIHLGLFWYGDILHTYVIAGIFLLFFYKGTDKTIRNWAWSLLMLIQLLYALLLFIPSDPSVVGSESHAIAQKAVAAYSSGSWGEWIQFRFAFEFPIVASNEFLAILTVLPLFLFGLLAARRGVFTADGKHRTAFRRMWWVTLILSIVLISMIPLVKKGIVQFPAPDHVASIVFVGWSGLTLSVFYICSFILLYEKAAFHKGLRHLEAVGRMALSNYLGQTIVTVGLVMVFKLYGTLSLGVGLIYCLVLFPLQILASKWWLSHYQFGPVEWLWRCLTYARWMPMKRNGGNYEI</sequence>
<dbReference type="PANTHER" id="PTHR30590:SF3">
    <property type="entry name" value="HYPOTHETICAL MEMBRANE SPANNING PROTEIN"/>
    <property type="match status" value="1"/>
</dbReference>
<feature type="transmembrane region" description="Helical" evidence="1">
    <location>
        <begin position="346"/>
        <end position="365"/>
    </location>
</feature>
<keyword evidence="1" id="KW-0472">Membrane</keyword>
<feature type="transmembrane region" description="Helical" evidence="1">
    <location>
        <begin position="277"/>
        <end position="302"/>
    </location>
</feature>
<reference evidence="4" key="2">
    <citation type="submission" date="2015-07" db="EMBL/GenBank/DDBJ databases">
        <title>MeaNS - Measles Nucleotide Surveillance Program.</title>
        <authorList>
            <person name="Tran T."/>
            <person name="Druce J."/>
        </authorList>
    </citation>
    <scope>NUCLEOTIDE SEQUENCE</scope>
    <source>
        <strain evidence="4">DSM 9887</strain>
    </source>
</reference>
<evidence type="ECO:0000313" key="5">
    <source>
        <dbReference type="Proteomes" id="UP000036834"/>
    </source>
</evidence>
<dbReference type="PANTHER" id="PTHR30590">
    <property type="entry name" value="INNER MEMBRANE PROTEIN"/>
    <property type="match status" value="1"/>
</dbReference>
<dbReference type="Proteomes" id="UP000319578">
    <property type="component" value="Unassembled WGS sequence"/>
</dbReference>
<evidence type="ECO:0000313" key="6">
    <source>
        <dbReference type="Proteomes" id="UP000319578"/>
    </source>
</evidence>
<dbReference type="AlphaFoldDB" id="A0A0K9YNZ5"/>
<dbReference type="Proteomes" id="UP000036834">
    <property type="component" value="Unassembled WGS sequence"/>
</dbReference>
<feature type="transmembrane region" description="Helical" evidence="1">
    <location>
        <begin position="212"/>
        <end position="234"/>
    </location>
</feature>
<dbReference type="Pfam" id="PF04235">
    <property type="entry name" value="DUF418"/>
    <property type="match status" value="1"/>
</dbReference>
<feature type="transmembrane region" description="Helical" evidence="1">
    <location>
        <begin position="97"/>
        <end position="116"/>
    </location>
</feature>
<name>A0A0K9YNZ5_9BACL</name>
<dbReference type="InterPro" id="IPR052529">
    <property type="entry name" value="Bact_Transport_Assoc"/>
</dbReference>
<feature type="transmembrane region" description="Helical" evidence="1">
    <location>
        <begin position="63"/>
        <end position="85"/>
    </location>
</feature>
<dbReference type="RefSeq" id="WP_049739349.1">
    <property type="nucleotide sequence ID" value="NZ_BJON01000023.1"/>
</dbReference>
<feature type="transmembrane region" description="Helical" evidence="1">
    <location>
        <begin position="21"/>
        <end position="43"/>
    </location>
</feature>
<dbReference type="EMBL" id="BJON01000023">
    <property type="protein sequence ID" value="GED71766.1"/>
    <property type="molecule type" value="Genomic_DNA"/>
</dbReference>
<evidence type="ECO:0000313" key="4">
    <source>
        <dbReference type="EMBL" id="KNB70372.1"/>
    </source>
</evidence>
<keyword evidence="6" id="KW-1185">Reference proteome</keyword>
<dbReference type="OrthoDB" id="9807744at2"/>
<protein>
    <submittedName>
        <fullName evidence="4">Membrane protein</fullName>
    </submittedName>
</protein>
<keyword evidence="1" id="KW-0812">Transmembrane</keyword>
<feature type="transmembrane region" description="Helical" evidence="1">
    <location>
        <begin position="323"/>
        <end position="340"/>
    </location>
</feature>
<comment type="caution">
    <text evidence="4">The sequence shown here is derived from an EMBL/GenBank/DDBJ whole genome shotgun (WGS) entry which is preliminary data.</text>
</comment>
<proteinExistence type="predicted"/>
<feature type="transmembrane region" description="Helical" evidence="1">
    <location>
        <begin position="147"/>
        <end position="165"/>
    </location>
</feature>
<accession>A0A0K9YNZ5</accession>
<evidence type="ECO:0000313" key="3">
    <source>
        <dbReference type="EMBL" id="GED71766.1"/>
    </source>
</evidence>
<dbReference type="STRING" id="54915.ADS79_15605"/>
<evidence type="ECO:0000256" key="1">
    <source>
        <dbReference type="SAM" id="Phobius"/>
    </source>
</evidence>
<organism evidence="4 5">
    <name type="scientific">Brevibacillus reuszeri</name>
    <dbReference type="NCBI Taxonomy" id="54915"/>
    <lineage>
        <taxon>Bacteria</taxon>
        <taxon>Bacillati</taxon>
        <taxon>Bacillota</taxon>
        <taxon>Bacilli</taxon>
        <taxon>Bacillales</taxon>
        <taxon>Paenibacillaceae</taxon>
        <taxon>Brevibacillus</taxon>
    </lineage>
</organism>
<dbReference type="PATRIC" id="fig|54915.3.peg.2135"/>
<dbReference type="EMBL" id="LGIQ01000009">
    <property type="protein sequence ID" value="KNB70372.1"/>
    <property type="molecule type" value="Genomic_DNA"/>
</dbReference>
<feature type="domain" description="DUF418" evidence="2">
    <location>
        <begin position="228"/>
        <end position="388"/>
    </location>
</feature>
<feature type="transmembrane region" description="Helical" evidence="1">
    <location>
        <begin position="246"/>
        <end position="265"/>
    </location>
</feature>
<reference evidence="3 6" key="3">
    <citation type="submission" date="2019-06" db="EMBL/GenBank/DDBJ databases">
        <title>Whole genome shotgun sequence of Brevibacillus reuszeri NBRC 15719.</title>
        <authorList>
            <person name="Hosoyama A."/>
            <person name="Uohara A."/>
            <person name="Ohji S."/>
            <person name="Ichikawa N."/>
        </authorList>
    </citation>
    <scope>NUCLEOTIDE SEQUENCE [LARGE SCALE GENOMIC DNA]</scope>
    <source>
        <strain evidence="3 6">NBRC 15719</strain>
    </source>
</reference>
<evidence type="ECO:0000259" key="2">
    <source>
        <dbReference type="Pfam" id="PF04235"/>
    </source>
</evidence>
<dbReference type="InterPro" id="IPR007349">
    <property type="entry name" value="DUF418"/>
</dbReference>
<keyword evidence="1" id="KW-1133">Transmembrane helix</keyword>
<feature type="transmembrane region" description="Helical" evidence="1">
    <location>
        <begin position="122"/>
        <end position="140"/>
    </location>
</feature>
<reference evidence="5" key="1">
    <citation type="submission" date="2015-07" db="EMBL/GenBank/DDBJ databases">
        <title>Genome sequencing project for genomic taxonomy and phylogenomics of Bacillus-like bacteria.</title>
        <authorList>
            <person name="Liu B."/>
            <person name="Wang J."/>
            <person name="Zhu Y."/>
            <person name="Liu G."/>
            <person name="Chen Q."/>
            <person name="Chen Z."/>
            <person name="Lan J."/>
            <person name="Che J."/>
            <person name="Ge C."/>
            <person name="Shi H."/>
            <person name="Pan Z."/>
            <person name="Liu X."/>
        </authorList>
    </citation>
    <scope>NUCLEOTIDE SEQUENCE [LARGE SCALE GENOMIC DNA]</scope>
    <source>
        <strain evidence="5">DSM 9887</strain>
    </source>
</reference>
<gene>
    <name evidence="4" type="ORF">ADS79_15605</name>
    <name evidence="3" type="ORF">BRE01_54680</name>
</gene>